<gene>
    <name evidence="1" type="ORF">HB844_06175</name>
</gene>
<dbReference type="Gene3D" id="2.40.128.20">
    <property type="match status" value="1"/>
</dbReference>
<comment type="caution">
    <text evidence="1">The sequence shown here is derived from an EMBL/GenBank/DDBJ whole genome shotgun (WGS) entry which is preliminary data.</text>
</comment>
<accession>A0A841YDV5</accession>
<dbReference type="EMBL" id="JAARPY010000005">
    <property type="protein sequence ID" value="MBC1398451.1"/>
    <property type="molecule type" value="Genomic_DNA"/>
</dbReference>
<dbReference type="Pfam" id="PF09148">
    <property type="entry name" value="DUF1934"/>
    <property type="match status" value="1"/>
</dbReference>
<dbReference type="SUPFAM" id="SSF50814">
    <property type="entry name" value="Lipocalins"/>
    <property type="match status" value="1"/>
</dbReference>
<name>A0A841YDV5_9LIST</name>
<dbReference type="InterPro" id="IPR015231">
    <property type="entry name" value="DUF1934"/>
</dbReference>
<protein>
    <submittedName>
        <fullName evidence="1">DUF1934 family protein</fullName>
    </submittedName>
</protein>
<dbReference type="Proteomes" id="UP000571128">
    <property type="component" value="Unassembled WGS sequence"/>
</dbReference>
<dbReference type="AlphaFoldDB" id="A0A841YDV5"/>
<sequence>MAKTRTPVKIHITNIVRQMDAEEKTEMSVSGVFYQDEKSNYLQYEEKQMAGIIRSVLKISESELLLLRNGAVNMRLHFFKDKKRSVASVDSGAGKLAFESELIGYSEAFCESPFSGKITFQYDLLSGGEFIGSYEVSMRIEEETNE</sequence>
<dbReference type="InterPro" id="IPR012674">
    <property type="entry name" value="Calycin"/>
</dbReference>
<organism evidence="1 2">
    <name type="scientific">Listeria fleischmannii</name>
    <dbReference type="NCBI Taxonomy" id="1069827"/>
    <lineage>
        <taxon>Bacteria</taxon>
        <taxon>Bacillati</taxon>
        <taxon>Bacillota</taxon>
        <taxon>Bacilli</taxon>
        <taxon>Bacillales</taxon>
        <taxon>Listeriaceae</taxon>
        <taxon>Listeria</taxon>
    </lineage>
</organism>
<dbReference type="RefSeq" id="WP_007543108.1">
    <property type="nucleotide sequence ID" value="NZ_JAARPY010000005.1"/>
</dbReference>
<proteinExistence type="predicted"/>
<evidence type="ECO:0000313" key="1">
    <source>
        <dbReference type="EMBL" id="MBC1398451.1"/>
    </source>
</evidence>
<evidence type="ECO:0000313" key="2">
    <source>
        <dbReference type="Proteomes" id="UP000571128"/>
    </source>
</evidence>
<reference evidence="1 2" key="1">
    <citation type="submission" date="2020-03" db="EMBL/GenBank/DDBJ databases">
        <title>Soil Listeria distribution.</title>
        <authorList>
            <person name="Liao J."/>
            <person name="Wiedmann M."/>
        </authorList>
    </citation>
    <scope>NUCLEOTIDE SEQUENCE [LARGE SCALE GENOMIC DNA]</scope>
    <source>
        <strain evidence="1 2">FSL L7-1645</strain>
    </source>
</reference>